<organism evidence="2">
    <name type="scientific">Candidatus Kentrum sp. FM</name>
    <dbReference type="NCBI Taxonomy" id="2126340"/>
    <lineage>
        <taxon>Bacteria</taxon>
        <taxon>Pseudomonadati</taxon>
        <taxon>Pseudomonadota</taxon>
        <taxon>Gammaproteobacteria</taxon>
        <taxon>Candidatus Kentrum</taxon>
    </lineage>
</organism>
<dbReference type="EMBL" id="CAADEZ010000165">
    <property type="protein sequence ID" value="VFJ56263.1"/>
    <property type="molecule type" value="Genomic_DNA"/>
</dbReference>
<keyword evidence="1" id="KW-0472">Membrane</keyword>
<keyword evidence="1" id="KW-0812">Transmembrane</keyword>
<evidence type="ECO:0000256" key="1">
    <source>
        <dbReference type="SAM" id="Phobius"/>
    </source>
</evidence>
<accession>A0A450SPS5</accession>
<reference evidence="2" key="1">
    <citation type="submission" date="2019-02" db="EMBL/GenBank/DDBJ databases">
        <authorList>
            <person name="Gruber-Vodicka R. H."/>
            <person name="Seah K. B. B."/>
        </authorList>
    </citation>
    <scope>NUCLEOTIDE SEQUENCE</scope>
    <source>
        <strain evidence="3">BECK_BZ163</strain>
        <strain evidence="4">BECK_BZ164</strain>
        <strain evidence="2">BECK_BZ165</strain>
    </source>
</reference>
<keyword evidence="1" id="KW-1133">Transmembrane helix</keyword>
<protein>
    <submittedName>
        <fullName evidence="2">Uncharacterized protein</fullName>
    </submittedName>
</protein>
<evidence type="ECO:0000313" key="4">
    <source>
        <dbReference type="EMBL" id="VFK10752.1"/>
    </source>
</evidence>
<dbReference type="AlphaFoldDB" id="A0A450SPS5"/>
<proteinExistence type="predicted"/>
<sequence length="65" mass="7626">MFTKYRTDRRLFRWDASLLIVALLCWYGSLRWPWLAANDWLVYGAIGFGGVVSLVSFRKRRADLA</sequence>
<dbReference type="EMBL" id="CAADFA010000165">
    <property type="protein sequence ID" value="VFJ55861.1"/>
    <property type="molecule type" value="Genomic_DNA"/>
</dbReference>
<gene>
    <name evidence="3" type="ORF">BECKFM1743A_GA0114220_101654</name>
    <name evidence="4" type="ORF">BECKFM1743B_GA0114221_101534</name>
    <name evidence="2" type="ORF">BECKFM1743C_GA0114222_101654</name>
</gene>
<evidence type="ECO:0000313" key="2">
    <source>
        <dbReference type="EMBL" id="VFJ55861.1"/>
    </source>
</evidence>
<feature type="transmembrane region" description="Helical" evidence="1">
    <location>
        <begin position="12"/>
        <end position="34"/>
    </location>
</feature>
<dbReference type="EMBL" id="CAADFL010000153">
    <property type="protein sequence ID" value="VFK10752.1"/>
    <property type="molecule type" value="Genomic_DNA"/>
</dbReference>
<feature type="transmembrane region" description="Helical" evidence="1">
    <location>
        <begin position="40"/>
        <end position="57"/>
    </location>
</feature>
<name>A0A450SPS5_9GAMM</name>
<evidence type="ECO:0000313" key="3">
    <source>
        <dbReference type="EMBL" id="VFJ56263.1"/>
    </source>
</evidence>